<keyword evidence="4" id="KW-1185">Reference proteome</keyword>
<dbReference type="Pfam" id="PF17990">
    <property type="entry name" value="LodA_N"/>
    <property type="match status" value="1"/>
</dbReference>
<dbReference type="Pfam" id="PF18417">
    <property type="entry name" value="LodA_C"/>
    <property type="match status" value="1"/>
</dbReference>
<name>A0A918WL03_9BACT</name>
<evidence type="ECO:0000313" key="3">
    <source>
        <dbReference type="EMBL" id="GHC55992.1"/>
    </source>
</evidence>
<evidence type="ECO:0000259" key="2">
    <source>
        <dbReference type="Pfam" id="PF18417"/>
    </source>
</evidence>
<reference evidence="3" key="2">
    <citation type="submission" date="2020-09" db="EMBL/GenBank/DDBJ databases">
        <authorList>
            <person name="Sun Q."/>
            <person name="Kim S."/>
        </authorList>
    </citation>
    <scope>NUCLEOTIDE SEQUENCE</scope>
    <source>
        <strain evidence="3">KCTC 12988</strain>
    </source>
</reference>
<reference evidence="3" key="1">
    <citation type="journal article" date="2014" name="Int. J. Syst. Evol. Microbiol.">
        <title>Complete genome sequence of Corynebacterium casei LMG S-19264T (=DSM 44701T), isolated from a smear-ripened cheese.</title>
        <authorList>
            <consortium name="US DOE Joint Genome Institute (JGI-PGF)"/>
            <person name="Walter F."/>
            <person name="Albersmeier A."/>
            <person name="Kalinowski J."/>
            <person name="Ruckert C."/>
        </authorList>
    </citation>
    <scope>NUCLEOTIDE SEQUENCE</scope>
    <source>
        <strain evidence="3">KCTC 12988</strain>
    </source>
</reference>
<protein>
    <submittedName>
        <fullName evidence="3">3-isopropylmalate dehydrogenase</fullName>
    </submittedName>
</protein>
<sequence length="476" mass="52721">MKYAIYPPIGISRLGNSADSYFLSPETKDLTGIEVNNDGQDTPVTKFKDDEYKVKRQGSRFTLFEIPEEGDPRPAQLPAGAIVKWSVSLTNKKDAVERPNAPLDFPASMPIPVADGRDDRVIKASANVDGTTTSAELKGNYQETPIKLGEIFSDSQGRLVVLGGEGVAEAAGTPGERIEDFYNNPGWIDDTCDGPVTAIIELADGTQETASPSWVIIGPPDFAPAAIPIVTLYDVIQQVALDEGWINRTERPNFEADIRPIIERAVSHQHVNNSPLWGAISEDWEQLSDPSPAAQGLRQQTKRILDAIGQFEALQNFTFREWQNDALALWASGDFDTANLPQVNQSDEMTRAVLDTAIGQGFFPGIEAGVNMLASEIYEDSPKFEYRLDHSKLEAGDLTALMALPWQADFLKCNNNWWPAQRPDRAPQRDGSFEPWLRPSMDHERLIDEIMRLGVIHAGNDGTIFEQQRDPQLEES</sequence>
<organism evidence="3 4">
    <name type="scientific">Roseibacillus persicicus</name>
    <dbReference type="NCBI Taxonomy" id="454148"/>
    <lineage>
        <taxon>Bacteria</taxon>
        <taxon>Pseudomonadati</taxon>
        <taxon>Verrucomicrobiota</taxon>
        <taxon>Verrucomicrobiia</taxon>
        <taxon>Verrucomicrobiales</taxon>
        <taxon>Verrucomicrobiaceae</taxon>
        <taxon>Roseibacillus</taxon>
    </lineage>
</organism>
<evidence type="ECO:0000313" key="4">
    <source>
        <dbReference type="Proteomes" id="UP000644507"/>
    </source>
</evidence>
<dbReference type="InterPro" id="IPR041173">
    <property type="entry name" value="LodA_C"/>
</dbReference>
<gene>
    <name evidence="3" type="ORF">GCM10007100_23590</name>
</gene>
<dbReference type="AlphaFoldDB" id="A0A918WL03"/>
<feature type="domain" description="L-Lysine epsilon oxidase N-terminal" evidence="1">
    <location>
        <begin position="6"/>
        <end position="217"/>
    </location>
</feature>
<accession>A0A918WL03</accession>
<comment type="caution">
    <text evidence="3">The sequence shown here is derived from an EMBL/GenBank/DDBJ whole genome shotgun (WGS) entry which is preliminary data.</text>
</comment>
<dbReference type="InterPro" id="IPR041168">
    <property type="entry name" value="LodA_N"/>
</dbReference>
<feature type="domain" description="L-lysine epsilon oxidase C-terminal" evidence="2">
    <location>
        <begin position="318"/>
        <end position="424"/>
    </location>
</feature>
<proteinExistence type="predicted"/>
<dbReference type="Proteomes" id="UP000644507">
    <property type="component" value="Unassembled WGS sequence"/>
</dbReference>
<dbReference type="EMBL" id="BMXI01000009">
    <property type="protein sequence ID" value="GHC55992.1"/>
    <property type="molecule type" value="Genomic_DNA"/>
</dbReference>
<evidence type="ECO:0000259" key="1">
    <source>
        <dbReference type="Pfam" id="PF17990"/>
    </source>
</evidence>
<dbReference type="RefSeq" id="WP_189570167.1">
    <property type="nucleotide sequence ID" value="NZ_BMXI01000009.1"/>
</dbReference>